<dbReference type="GO" id="GO:0005829">
    <property type="term" value="C:cytosol"/>
    <property type="evidence" value="ECO:0007669"/>
    <property type="project" value="TreeGrafter"/>
</dbReference>
<dbReference type="InterPro" id="IPR051472">
    <property type="entry name" value="T3SS_Stator/FliH"/>
</dbReference>
<keyword evidence="5" id="KW-1185">Reference proteome</keyword>
<keyword evidence="1" id="KW-0813">Transport</keyword>
<feature type="region of interest" description="Disordered" evidence="3">
    <location>
        <begin position="1"/>
        <end position="29"/>
    </location>
</feature>
<dbReference type="GO" id="GO:0015031">
    <property type="term" value="P:protein transport"/>
    <property type="evidence" value="ECO:0007669"/>
    <property type="project" value="UniProtKB-KW"/>
</dbReference>
<dbReference type="PANTHER" id="PTHR34982:SF1">
    <property type="entry name" value="FLAGELLAR ASSEMBLY PROTEIN FLIH"/>
    <property type="match status" value="1"/>
</dbReference>
<organism evidence="4 5">
    <name type="scientific">Falsiroseomonas algicola</name>
    <dbReference type="NCBI Taxonomy" id="2716930"/>
    <lineage>
        <taxon>Bacteria</taxon>
        <taxon>Pseudomonadati</taxon>
        <taxon>Pseudomonadota</taxon>
        <taxon>Alphaproteobacteria</taxon>
        <taxon>Acetobacterales</taxon>
        <taxon>Roseomonadaceae</taxon>
        <taxon>Falsiroseomonas</taxon>
    </lineage>
</organism>
<dbReference type="AlphaFoldDB" id="A0A6M1LTJ8"/>
<reference evidence="4 5" key="1">
    <citation type="submission" date="2020-03" db="EMBL/GenBank/DDBJ databases">
        <title>Roseomonas stagni sp. nov., isolated from pond water in Japan.</title>
        <authorList>
            <person name="Furuhata K."/>
            <person name="Miyamoto H."/>
            <person name="Goto K."/>
        </authorList>
    </citation>
    <scope>NUCLEOTIDE SEQUENCE [LARGE SCALE GENOMIC DNA]</scope>
    <source>
        <strain evidence="4 5">PeD5</strain>
    </source>
</reference>
<protein>
    <submittedName>
        <fullName evidence="4">Uncharacterized protein</fullName>
    </submittedName>
</protein>
<sequence>MLALRLPDLSKPPPPPPAPPPPPPPDPALLEAIRAEAEEAGRAIGHAEGLAEGRALQAAAQEAAIQRALEAMARAMDGAAEAGRQVAEESATALARTLTHILDQLLPGAVERAGPDIVAHVLVPLLPAIADRPEAVLHVAPALVEAIAARMPQGGPAVVGDPAVPPGDARLAWRDGALQLDLAKRRAAVVDALRAAGIWSDEEGESA</sequence>
<dbReference type="EMBL" id="JAAIKB010000014">
    <property type="protein sequence ID" value="NGM23343.1"/>
    <property type="molecule type" value="Genomic_DNA"/>
</dbReference>
<proteinExistence type="predicted"/>
<dbReference type="PANTHER" id="PTHR34982">
    <property type="entry name" value="YOP PROTEINS TRANSLOCATION PROTEIN L"/>
    <property type="match status" value="1"/>
</dbReference>
<evidence type="ECO:0000313" key="4">
    <source>
        <dbReference type="EMBL" id="NGM23343.1"/>
    </source>
</evidence>
<evidence type="ECO:0000313" key="5">
    <source>
        <dbReference type="Proteomes" id="UP000475385"/>
    </source>
</evidence>
<evidence type="ECO:0000256" key="1">
    <source>
        <dbReference type="ARBA" id="ARBA00022448"/>
    </source>
</evidence>
<comment type="caution">
    <text evidence="4">The sequence shown here is derived from an EMBL/GenBank/DDBJ whole genome shotgun (WGS) entry which is preliminary data.</text>
</comment>
<evidence type="ECO:0000256" key="2">
    <source>
        <dbReference type="ARBA" id="ARBA00022927"/>
    </source>
</evidence>
<dbReference type="Proteomes" id="UP000475385">
    <property type="component" value="Unassembled WGS sequence"/>
</dbReference>
<feature type="compositionally biased region" description="Pro residues" evidence="3">
    <location>
        <begin position="10"/>
        <end position="27"/>
    </location>
</feature>
<accession>A0A6M1LTJ8</accession>
<evidence type="ECO:0000256" key="3">
    <source>
        <dbReference type="SAM" id="MobiDB-lite"/>
    </source>
</evidence>
<dbReference type="RefSeq" id="WP_164697258.1">
    <property type="nucleotide sequence ID" value="NZ_JAAIKB010000014.1"/>
</dbReference>
<keyword evidence="2" id="KW-0653">Protein transport</keyword>
<gene>
    <name evidence="4" type="ORF">G3576_25245</name>
</gene>
<name>A0A6M1LTJ8_9PROT</name>